<dbReference type="Gene3D" id="3.10.129.10">
    <property type="entry name" value="Hotdog Thioesterase"/>
    <property type="match status" value="1"/>
</dbReference>
<evidence type="ECO:0000313" key="3">
    <source>
        <dbReference type="EMBL" id="MCK8784818.1"/>
    </source>
</evidence>
<dbReference type="SUPFAM" id="SSF54637">
    <property type="entry name" value="Thioesterase/thiol ester dehydrase-isomerase"/>
    <property type="match status" value="1"/>
</dbReference>
<organism evidence="3 4">
    <name type="scientific">Roseomonas acroporae</name>
    <dbReference type="NCBI Taxonomy" id="2937791"/>
    <lineage>
        <taxon>Bacteria</taxon>
        <taxon>Pseudomonadati</taxon>
        <taxon>Pseudomonadota</taxon>
        <taxon>Alphaproteobacteria</taxon>
        <taxon>Acetobacterales</taxon>
        <taxon>Roseomonadaceae</taxon>
        <taxon>Roseomonas</taxon>
    </lineage>
</organism>
<dbReference type="GO" id="GO:0016829">
    <property type="term" value="F:lyase activity"/>
    <property type="evidence" value="ECO:0007669"/>
    <property type="project" value="UniProtKB-KW"/>
</dbReference>
<reference evidence="3" key="1">
    <citation type="submission" date="2022-04" db="EMBL/GenBank/DDBJ databases">
        <title>Roseomonas acroporae sp. nov., isolated from coral Acropora digitifera.</title>
        <authorList>
            <person name="Sun H."/>
        </authorList>
    </citation>
    <scope>NUCLEOTIDE SEQUENCE</scope>
    <source>
        <strain evidence="3">NAR14</strain>
    </source>
</reference>
<dbReference type="InterPro" id="IPR029069">
    <property type="entry name" value="HotDog_dom_sf"/>
</dbReference>
<feature type="region of interest" description="Disordered" evidence="1">
    <location>
        <begin position="55"/>
        <end position="74"/>
    </location>
</feature>
<evidence type="ECO:0000259" key="2">
    <source>
        <dbReference type="Pfam" id="PF22818"/>
    </source>
</evidence>
<sequence length="132" mass="13074">MPGKGGTRRAQFTVPASHPSLPGHFPGHPVVPGVVLLDAVLAALTAPGALPGDLPGDLPGAVPEAGPAPSLPSGPVRLHRAKFLAPVGPGETVTLELRVGAPRIAFTALCRGTVVLTGELEAADPAPAWGGA</sequence>
<proteinExistence type="predicted"/>
<dbReference type="EMBL" id="JALPRX010000038">
    <property type="protein sequence ID" value="MCK8784818.1"/>
    <property type="molecule type" value="Genomic_DNA"/>
</dbReference>
<dbReference type="AlphaFoldDB" id="A0A9X1Y753"/>
<keyword evidence="4" id="KW-1185">Reference proteome</keyword>
<name>A0A9X1Y753_9PROT</name>
<dbReference type="Proteomes" id="UP001139516">
    <property type="component" value="Unassembled WGS sequence"/>
</dbReference>
<accession>A0A9X1Y753</accession>
<evidence type="ECO:0000256" key="1">
    <source>
        <dbReference type="SAM" id="MobiDB-lite"/>
    </source>
</evidence>
<evidence type="ECO:0000313" key="4">
    <source>
        <dbReference type="Proteomes" id="UP001139516"/>
    </source>
</evidence>
<protein>
    <recommendedName>
        <fullName evidence="2">ApeI dehydratase-like domain-containing protein</fullName>
    </recommendedName>
</protein>
<dbReference type="RefSeq" id="WP_248666939.1">
    <property type="nucleotide sequence ID" value="NZ_JALPRX010000038.1"/>
</dbReference>
<feature type="domain" description="ApeI dehydratase-like" evidence="2">
    <location>
        <begin position="8"/>
        <end position="44"/>
    </location>
</feature>
<gene>
    <name evidence="3" type="ORF">M0638_10530</name>
</gene>
<comment type="caution">
    <text evidence="3">The sequence shown here is derived from an EMBL/GenBank/DDBJ whole genome shotgun (WGS) entry which is preliminary data.</text>
</comment>
<dbReference type="Pfam" id="PF22818">
    <property type="entry name" value="ApeI-like"/>
    <property type="match status" value="1"/>
</dbReference>
<dbReference type="InterPro" id="IPR054545">
    <property type="entry name" value="ApeI-like"/>
</dbReference>
<feature type="region of interest" description="Disordered" evidence="1">
    <location>
        <begin position="1"/>
        <end position="23"/>
    </location>
</feature>